<dbReference type="AlphaFoldDB" id="A0A543DWL5"/>
<dbReference type="EMBL" id="VFPA01000001">
    <property type="protein sequence ID" value="TQM13714.1"/>
    <property type="molecule type" value="Genomic_DNA"/>
</dbReference>
<evidence type="ECO:0000259" key="4">
    <source>
        <dbReference type="Pfam" id="PF22725"/>
    </source>
</evidence>
<dbReference type="PANTHER" id="PTHR43708">
    <property type="entry name" value="CONSERVED EXPRESSED OXIDOREDUCTASE (EUROFUNG)"/>
    <property type="match status" value="1"/>
</dbReference>
<dbReference type="InterPro" id="IPR036291">
    <property type="entry name" value="NAD(P)-bd_dom_sf"/>
</dbReference>
<dbReference type="Proteomes" id="UP000315677">
    <property type="component" value="Unassembled WGS sequence"/>
</dbReference>
<evidence type="ECO:0000256" key="1">
    <source>
        <dbReference type="ARBA" id="ARBA00010928"/>
    </source>
</evidence>
<keyword evidence="6" id="KW-1185">Reference proteome</keyword>
<evidence type="ECO:0000259" key="3">
    <source>
        <dbReference type="Pfam" id="PF01408"/>
    </source>
</evidence>
<dbReference type="GO" id="GO:0000166">
    <property type="term" value="F:nucleotide binding"/>
    <property type="evidence" value="ECO:0007669"/>
    <property type="project" value="InterPro"/>
</dbReference>
<dbReference type="Pfam" id="PF01408">
    <property type="entry name" value="GFO_IDH_MocA"/>
    <property type="match status" value="1"/>
</dbReference>
<feature type="domain" description="GFO/IDH/MocA-like oxidoreductase" evidence="4">
    <location>
        <begin position="146"/>
        <end position="267"/>
    </location>
</feature>
<gene>
    <name evidence="5" type="ORF">FB558_0467</name>
</gene>
<comment type="caution">
    <text evidence="5">The sequence shown here is derived from an EMBL/GenBank/DDBJ whole genome shotgun (WGS) entry which is preliminary data.</text>
</comment>
<dbReference type="SUPFAM" id="SSF55347">
    <property type="entry name" value="Glyceraldehyde-3-phosphate dehydrogenase-like, C-terminal domain"/>
    <property type="match status" value="1"/>
</dbReference>
<dbReference type="InterPro" id="IPR055170">
    <property type="entry name" value="GFO_IDH_MocA-like_dom"/>
</dbReference>
<dbReference type="InterPro" id="IPR051317">
    <property type="entry name" value="Gfo/Idh/MocA_oxidoreduct"/>
</dbReference>
<sequence length="360" mass="39384">MTGDLLPDQPVRSREFGIGAVGAGFIMADVQLDAYARAGFPVRAITSRTRSNAEAVAKRWDIPTVHDTVEELVADPSVQILDVAYPPHLQPDVIRAALRHDHVRGILAQKPLALDLAAATALVEEVEAAGKVMSVNQNMRYDQSIRVLKQLIDRGELGEVVTATVDMRAVPHWQPFLRDYDRLTIANMSVHHLDALRYLFGEPEDVYTAARADPRTTFAHVDGIVASTLRFPGGVLALSFEDVWGGPVQEGVEGDVAIRWRVEGTRGLATGTLGWPDFPDGSPSTLRYSSETSGGWVEPTWTTQWFPDAFGGVMEQLQHALATGEPPALPARDNLKTMALVEATYRSIAERRAVSPAEFL</sequence>
<organism evidence="5 6">
    <name type="scientific">Pseudonocardia kunmingensis</name>
    <dbReference type="NCBI Taxonomy" id="630975"/>
    <lineage>
        <taxon>Bacteria</taxon>
        <taxon>Bacillati</taxon>
        <taxon>Actinomycetota</taxon>
        <taxon>Actinomycetes</taxon>
        <taxon>Pseudonocardiales</taxon>
        <taxon>Pseudonocardiaceae</taxon>
        <taxon>Pseudonocardia</taxon>
    </lineage>
</organism>
<dbReference type="InterPro" id="IPR000683">
    <property type="entry name" value="Gfo/Idh/MocA-like_OxRdtase_N"/>
</dbReference>
<feature type="domain" description="Gfo/Idh/MocA-like oxidoreductase N-terminal" evidence="3">
    <location>
        <begin position="17"/>
        <end position="136"/>
    </location>
</feature>
<dbReference type="SUPFAM" id="SSF51735">
    <property type="entry name" value="NAD(P)-binding Rossmann-fold domains"/>
    <property type="match status" value="1"/>
</dbReference>
<reference evidence="5 6" key="1">
    <citation type="submission" date="2019-06" db="EMBL/GenBank/DDBJ databases">
        <title>Sequencing the genomes of 1000 actinobacteria strains.</title>
        <authorList>
            <person name="Klenk H.-P."/>
        </authorList>
    </citation>
    <scope>NUCLEOTIDE SEQUENCE [LARGE SCALE GENOMIC DNA]</scope>
    <source>
        <strain evidence="5 6">DSM 45301</strain>
    </source>
</reference>
<evidence type="ECO:0000256" key="2">
    <source>
        <dbReference type="ARBA" id="ARBA00023002"/>
    </source>
</evidence>
<dbReference type="Pfam" id="PF22725">
    <property type="entry name" value="GFO_IDH_MocA_C3"/>
    <property type="match status" value="1"/>
</dbReference>
<name>A0A543DWL5_9PSEU</name>
<dbReference type="Gene3D" id="3.30.360.10">
    <property type="entry name" value="Dihydrodipicolinate Reductase, domain 2"/>
    <property type="match status" value="1"/>
</dbReference>
<evidence type="ECO:0000313" key="5">
    <source>
        <dbReference type="EMBL" id="TQM13714.1"/>
    </source>
</evidence>
<evidence type="ECO:0000313" key="6">
    <source>
        <dbReference type="Proteomes" id="UP000315677"/>
    </source>
</evidence>
<protein>
    <submittedName>
        <fullName evidence="5">Putative dehydrogenase</fullName>
    </submittedName>
</protein>
<dbReference type="RefSeq" id="WP_211366008.1">
    <property type="nucleotide sequence ID" value="NZ_VFPA01000001.1"/>
</dbReference>
<keyword evidence="2" id="KW-0560">Oxidoreductase</keyword>
<proteinExistence type="inferred from homology"/>
<comment type="similarity">
    <text evidence="1">Belongs to the Gfo/Idh/MocA family.</text>
</comment>
<dbReference type="Gene3D" id="3.40.50.720">
    <property type="entry name" value="NAD(P)-binding Rossmann-like Domain"/>
    <property type="match status" value="1"/>
</dbReference>
<accession>A0A543DWL5</accession>
<dbReference type="PANTHER" id="PTHR43708:SF5">
    <property type="entry name" value="CONSERVED EXPRESSED OXIDOREDUCTASE (EUROFUNG)-RELATED"/>
    <property type="match status" value="1"/>
</dbReference>
<dbReference type="GO" id="GO:0016491">
    <property type="term" value="F:oxidoreductase activity"/>
    <property type="evidence" value="ECO:0007669"/>
    <property type="project" value="UniProtKB-KW"/>
</dbReference>